<comment type="caution">
    <text evidence="1">The sequence shown here is derived from an EMBL/GenBank/DDBJ whole genome shotgun (WGS) entry which is preliminary data.</text>
</comment>
<name>A0A9D4JDD4_DREPO</name>
<keyword evidence="2" id="KW-1185">Reference proteome</keyword>
<dbReference type="Proteomes" id="UP000828390">
    <property type="component" value="Unassembled WGS sequence"/>
</dbReference>
<protein>
    <submittedName>
        <fullName evidence="1">Uncharacterized protein</fullName>
    </submittedName>
</protein>
<dbReference type="EMBL" id="JAIWYP010000006">
    <property type="protein sequence ID" value="KAH3805639.1"/>
    <property type="molecule type" value="Genomic_DNA"/>
</dbReference>
<sequence length="170" mass="19069">MATSVNRSLLFDVNLLTSNLHPPLSTSRYVEKHLLPNRNGGNRNAIIAESYVYTATSTREHVHMLPNIVAAFNFHAPIASVVNVDDTPSHSNFPDNGNIELTRDGESNIRKLHDVDDSSSTHPSRQVLLSCTRTLTSVFHTTIMHICIQELKTISHRPNIKTKEAIRVMY</sequence>
<organism evidence="1 2">
    <name type="scientific">Dreissena polymorpha</name>
    <name type="common">Zebra mussel</name>
    <name type="synonym">Mytilus polymorpha</name>
    <dbReference type="NCBI Taxonomy" id="45954"/>
    <lineage>
        <taxon>Eukaryota</taxon>
        <taxon>Metazoa</taxon>
        <taxon>Spiralia</taxon>
        <taxon>Lophotrochozoa</taxon>
        <taxon>Mollusca</taxon>
        <taxon>Bivalvia</taxon>
        <taxon>Autobranchia</taxon>
        <taxon>Heteroconchia</taxon>
        <taxon>Euheterodonta</taxon>
        <taxon>Imparidentia</taxon>
        <taxon>Neoheterodontei</taxon>
        <taxon>Myida</taxon>
        <taxon>Dreissenoidea</taxon>
        <taxon>Dreissenidae</taxon>
        <taxon>Dreissena</taxon>
    </lineage>
</organism>
<proteinExistence type="predicted"/>
<dbReference type="AlphaFoldDB" id="A0A9D4JDD4"/>
<reference evidence="1" key="2">
    <citation type="submission" date="2020-11" db="EMBL/GenBank/DDBJ databases">
        <authorList>
            <person name="McCartney M.A."/>
            <person name="Auch B."/>
            <person name="Kono T."/>
            <person name="Mallez S."/>
            <person name="Becker A."/>
            <person name="Gohl D.M."/>
            <person name="Silverstein K.A.T."/>
            <person name="Koren S."/>
            <person name="Bechman K.B."/>
            <person name="Herman A."/>
            <person name="Abrahante J.E."/>
            <person name="Garbe J."/>
        </authorList>
    </citation>
    <scope>NUCLEOTIDE SEQUENCE</scope>
    <source>
        <strain evidence="1">Duluth1</strain>
        <tissue evidence="1">Whole animal</tissue>
    </source>
</reference>
<accession>A0A9D4JDD4</accession>
<reference evidence="1" key="1">
    <citation type="journal article" date="2019" name="bioRxiv">
        <title>The Genome of the Zebra Mussel, Dreissena polymorpha: A Resource for Invasive Species Research.</title>
        <authorList>
            <person name="McCartney M.A."/>
            <person name="Auch B."/>
            <person name="Kono T."/>
            <person name="Mallez S."/>
            <person name="Zhang Y."/>
            <person name="Obille A."/>
            <person name="Becker A."/>
            <person name="Abrahante J.E."/>
            <person name="Garbe J."/>
            <person name="Badalamenti J.P."/>
            <person name="Herman A."/>
            <person name="Mangelson H."/>
            <person name="Liachko I."/>
            <person name="Sullivan S."/>
            <person name="Sone E.D."/>
            <person name="Koren S."/>
            <person name="Silverstein K.A.T."/>
            <person name="Beckman K.B."/>
            <person name="Gohl D.M."/>
        </authorList>
    </citation>
    <scope>NUCLEOTIDE SEQUENCE</scope>
    <source>
        <strain evidence="1">Duluth1</strain>
        <tissue evidence="1">Whole animal</tissue>
    </source>
</reference>
<evidence type="ECO:0000313" key="2">
    <source>
        <dbReference type="Proteomes" id="UP000828390"/>
    </source>
</evidence>
<evidence type="ECO:0000313" key="1">
    <source>
        <dbReference type="EMBL" id="KAH3805639.1"/>
    </source>
</evidence>
<gene>
    <name evidence="1" type="ORF">DPMN_133944</name>
</gene>